<keyword evidence="3" id="KW-0238">DNA-binding</keyword>
<dbReference type="PANTHER" id="PTHR34397:SF14">
    <property type="entry name" value="OS05G0233000 PROTEIN"/>
    <property type="match status" value="1"/>
</dbReference>
<dbReference type="GO" id="GO:0005634">
    <property type="term" value="C:nucleus"/>
    <property type="evidence" value="ECO:0007669"/>
    <property type="project" value="UniProtKB-SubCell"/>
</dbReference>
<evidence type="ECO:0000313" key="8">
    <source>
        <dbReference type="Proteomes" id="UP000275267"/>
    </source>
</evidence>
<comment type="subcellular location">
    <subcellularLocation>
        <location evidence="1">Nucleus</location>
    </subcellularLocation>
</comment>
<name>A0A3L6R570_PANMI</name>
<dbReference type="SUPFAM" id="SSF101936">
    <property type="entry name" value="DNA-binding pseudobarrel domain"/>
    <property type="match status" value="1"/>
</dbReference>
<evidence type="ECO:0000256" key="1">
    <source>
        <dbReference type="ARBA" id="ARBA00004123"/>
    </source>
</evidence>
<dbReference type="AlphaFoldDB" id="A0A3L6R570"/>
<proteinExistence type="predicted"/>
<comment type="caution">
    <text evidence="7">The sequence shown here is derived from an EMBL/GenBank/DDBJ whole genome shotgun (WGS) entry which is preliminary data.</text>
</comment>
<accession>A0A3L6R570</accession>
<dbReference type="EMBL" id="PQIB02000009">
    <property type="protein sequence ID" value="RLM97996.1"/>
    <property type="molecule type" value="Genomic_DNA"/>
</dbReference>
<dbReference type="Gene3D" id="2.40.330.10">
    <property type="entry name" value="DNA-binding pseudobarrel domain"/>
    <property type="match status" value="1"/>
</dbReference>
<sequence length="243" mass="27137">MSSLRPFPGVPPKTRLFVEQPLRPPLSFPFSCKNSSEMTINPLGGGSIGGAVDVSSERSGDSEVVVLGIALPSRSAKKPVKHNHHQIVEKASREIKRSCSASALAVCEGSNGVVDPSTRTPESASRRRRCKTAKYSDRKTMRQPFMSLSPELRRLGLTDVTPILSKILTNTNCNFNEHRLLLPRQSIRDSPLMGMFTQEERKAAYRDGKQGGVSLKLLDQHRHSYQMKFKFLKSDREYRLIGE</sequence>
<keyword evidence="4" id="KW-0804">Transcription</keyword>
<dbReference type="OrthoDB" id="685482at2759"/>
<evidence type="ECO:0000256" key="5">
    <source>
        <dbReference type="ARBA" id="ARBA00023242"/>
    </source>
</evidence>
<keyword evidence="2" id="KW-0805">Transcription regulation</keyword>
<dbReference type="InterPro" id="IPR015300">
    <property type="entry name" value="DNA-bd_pseudobarrel_sf"/>
</dbReference>
<keyword evidence="5" id="KW-0539">Nucleus</keyword>
<dbReference type="STRING" id="4540.A0A3L6R570"/>
<dbReference type="GO" id="GO:0003677">
    <property type="term" value="F:DNA binding"/>
    <property type="evidence" value="ECO:0007669"/>
    <property type="project" value="UniProtKB-KW"/>
</dbReference>
<gene>
    <name evidence="7" type="ORF">C2845_PM06G10660</name>
</gene>
<evidence type="ECO:0000313" key="7">
    <source>
        <dbReference type="EMBL" id="RLM97996.1"/>
    </source>
</evidence>
<evidence type="ECO:0000256" key="2">
    <source>
        <dbReference type="ARBA" id="ARBA00023015"/>
    </source>
</evidence>
<keyword evidence="8" id="KW-1185">Reference proteome</keyword>
<organism evidence="7 8">
    <name type="scientific">Panicum miliaceum</name>
    <name type="common">Proso millet</name>
    <name type="synonym">Broomcorn millet</name>
    <dbReference type="NCBI Taxonomy" id="4540"/>
    <lineage>
        <taxon>Eukaryota</taxon>
        <taxon>Viridiplantae</taxon>
        <taxon>Streptophyta</taxon>
        <taxon>Embryophyta</taxon>
        <taxon>Tracheophyta</taxon>
        <taxon>Spermatophyta</taxon>
        <taxon>Magnoliopsida</taxon>
        <taxon>Liliopsida</taxon>
        <taxon>Poales</taxon>
        <taxon>Poaceae</taxon>
        <taxon>PACMAD clade</taxon>
        <taxon>Panicoideae</taxon>
        <taxon>Panicodae</taxon>
        <taxon>Paniceae</taxon>
        <taxon>Panicinae</taxon>
        <taxon>Panicum</taxon>
        <taxon>Panicum sect. Panicum</taxon>
    </lineage>
</organism>
<evidence type="ECO:0000256" key="6">
    <source>
        <dbReference type="SAM" id="MobiDB-lite"/>
    </source>
</evidence>
<evidence type="ECO:0000256" key="4">
    <source>
        <dbReference type="ARBA" id="ARBA00023163"/>
    </source>
</evidence>
<dbReference type="Proteomes" id="UP000275267">
    <property type="component" value="Unassembled WGS sequence"/>
</dbReference>
<reference evidence="8" key="1">
    <citation type="journal article" date="2019" name="Nat. Commun.">
        <title>The genome of broomcorn millet.</title>
        <authorList>
            <person name="Zou C."/>
            <person name="Miki D."/>
            <person name="Li D."/>
            <person name="Tang Q."/>
            <person name="Xiao L."/>
            <person name="Rajput S."/>
            <person name="Deng P."/>
            <person name="Jia W."/>
            <person name="Huang R."/>
            <person name="Zhang M."/>
            <person name="Sun Y."/>
            <person name="Hu J."/>
            <person name="Fu X."/>
            <person name="Schnable P.S."/>
            <person name="Li F."/>
            <person name="Zhang H."/>
            <person name="Feng B."/>
            <person name="Zhu X."/>
            <person name="Liu R."/>
            <person name="Schnable J.C."/>
            <person name="Zhu J.-K."/>
            <person name="Zhang H."/>
        </authorList>
    </citation>
    <scope>NUCLEOTIDE SEQUENCE [LARGE SCALE GENOMIC DNA]</scope>
</reference>
<evidence type="ECO:0000256" key="3">
    <source>
        <dbReference type="ARBA" id="ARBA00023125"/>
    </source>
</evidence>
<protein>
    <submittedName>
        <fullName evidence="7">Uncharacterized protein</fullName>
    </submittedName>
</protein>
<feature type="region of interest" description="Disordered" evidence="6">
    <location>
        <begin position="110"/>
        <end position="130"/>
    </location>
</feature>
<dbReference type="PANTHER" id="PTHR34397">
    <property type="entry name" value="OS05G0237600 PROTEIN"/>
    <property type="match status" value="1"/>
</dbReference>